<proteinExistence type="predicted"/>
<feature type="domain" description="Zinc knuckle CX2CX4HX4C" evidence="2">
    <location>
        <begin position="29"/>
        <end position="75"/>
    </location>
</feature>
<feature type="transmembrane region" description="Helical" evidence="1">
    <location>
        <begin position="328"/>
        <end position="355"/>
    </location>
</feature>
<name>A0AAE2CNL4_9LAMI</name>
<evidence type="ECO:0000259" key="2">
    <source>
        <dbReference type="Pfam" id="PF14392"/>
    </source>
</evidence>
<dbReference type="AlphaFoldDB" id="A0AAE2CNL4"/>
<keyword evidence="1" id="KW-0812">Transmembrane</keyword>
<dbReference type="InterPro" id="IPR025836">
    <property type="entry name" value="Zn_knuckle_CX2CX4HX4C"/>
</dbReference>
<protein>
    <recommendedName>
        <fullName evidence="2">Zinc knuckle CX2CX4HX4C domain-containing protein</fullName>
    </recommendedName>
</protein>
<reference evidence="3" key="2">
    <citation type="journal article" date="2024" name="Plant">
        <title>Genomic evolution and insights into agronomic trait innovations of Sesamum species.</title>
        <authorList>
            <person name="Miao H."/>
            <person name="Wang L."/>
            <person name="Qu L."/>
            <person name="Liu H."/>
            <person name="Sun Y."/>
            <person name="Le M."/>
            <person name="Wang Q."/>
            <person name="Wei S."/>
            <person name="Zheng Y."/>
            <person name="Lin W."/>
            <person name="Duan Y."/>
            <person name="Cao H."/>
            <person name="Xiong S."/>
            <person name="Wang X."/>
            <person name="Wei L."/>
            <person name="Li C."/>
            <person name="Ma Q."/>
            <person name="Ju M."/>
            <person name="Zhao R."/>
            <person name="Li G."/>
            <person name="Mu C."/>
            <person name="Tian Q."/>
            <person name="Mei H."/>
            <person name="Zhang T."/>
            <person name="Gao T."/>
            <person name="Zhang H."/>
        </authorList>
    </citation>
    <scope>NUCLEOTIDE SEQUENCE</scope>
    <source>
        <strain evidence="3">3651</strain>
    </source>
</reference>
<evidence type="ECO:0000256" key="1">
    <source>
        <dbReference type="SAM" id="Phobius"/>
    </source>
</evidence>
<evidence type="ECO:0000313" key="3">
    <source>
        <dbReference type="EMBL" id="KAK4428494.1"/>
    </source>
</evidence>
<gene>
    <name evidence="3" type="ORF">Salat_1149000</name>
</gene>
<keyword evidence="4" id="KW-1185">Reference proteome</keyword>
<feature type="transmembrane region" description="Helical" evidence="1">
    <location>
        <begin position="103"/>
        <end position="124"/>
    </location>
</feature>
<dbReference type="Pfam" id="PF14392">
    <property type="entry name" value="zf-CCHC_4"/>
    <property type="match status" value="1"/>
</dbReference>
<reference evidence="3" key="1">
    <citation type="submission" date="2020-06" db="EMBL/GenBank/DDBJ databases">
        <authorList>
            <person name="Li T."/>
            <person name="Hu X."/>
            <person name="Zhang T."/>
            <person name="Song X."/>
            <person name="Zhang H."/>
            <person name="Dai N."/>
            <person name="Sheng W."/>
            <person name="Hou X."/>
            <person name="Wei L."/>
        </authorList>
    </citation>
    <scope>NUCLEOTIDE SEQUENCE</scope>
    <source>
        <strain evidence="3">3651</strain>
        <tissue evidence="3">Leaf</tissue>
    </source>
</reference>
<evidence type="ECO:0000313" key="4">
    <source>
        <dbReference type="Proteomes" id="UP001293254"/>
    </source>
</evidence>
<keyword evidence="1" id="KW-1133">Transmembrane helix</keyword>
<comment type="caution">
    <text evidence="3">The sequence shown here is derived from an EMBL/GenBank/DDBJ whole genome shotgun (WGS) entry which is preliminary data.</text>
</comment>
<accession>A0AAE2CNL4</accession>
<dbReference type="Proteomes" id="UP001293254">
    <property type="component" value="Unassembled WGS sequence"/>
</dbReference>
<dbReference type="EMBL" id="JACGWO010000004">
    <property type="protein sequence ID" value="KAK4428494.1"/>
    <property type="molecule type" value="Genomic_DNA"/>
</dbReference>
<sequence>MCLGSWLHASDISRDIAFHEMVRIGINLNVTLPLKRALRLCSETGEETVVRFSYERLSNFSYLCGKLGQISRFCDLRFGDQFSDPGSHMPYGAWLHASGPSRLFVAVLLCLVIFSSLPVAVRVLRRREILGCGQDRYLRNNCHRFRNSYLQRLISRSPLPVPTAPSRYWAPGEDERLSGKVDCPTHLGHSNFFASGPLQPSVKLGPTLSGAPMHPATHCDPILKGPHLHLIDESSSSRLANELSTPSIADSNFLSLELTRRPLKGVAIDLESGSAFPSLSQKDLILSKLSLVDVPVVDVSPEVLGPTSGRGFGGRGRRGRSRGRSMVLMVRATPGVIDVCGRILCIVALIGQWLVMRGMNYFLLQEC</sequence>
<organism evidence="3 4">
    <name type="scientific">Sesamum alatum</name>
    <dbReference type="NCBI Taxonomy" id="300844"/>
    <lineage>
        <taxon>Eukaryota</taxon>
        <taxon>Viridiplantae</taxon>
        <taxon>Streptophyta</taxon>
        <taxon>Embryophyta</taxon>
        <taxon>Tracheophyta</taxon>
        <taxon>Spermatophyta</taxon>
        <taxon>Magnoliopsida</taxon>
        <taxon>eudicotyledons</taxon>
        <taxon>Gunneridae</taxon>
        <taxon>Pentapetalae</taxon>
        <taxon>asterids</taxon>
        <taxon>lamiids</taxon>
        <taxon>Lamiales</taxon>
        <taxon>Pedaliaceae</taxon>
        <taxon>Sesamum</taxon>
    </lineage>
</organism>
<keyword evidence="1" id="KW-0472">Membrane</keyword>